<protein>
    <submittedName>
        <fullName evidence="10">Acyl-[acyl-carrier-protein] thioesterase</fullName>
    </submittedName>
</protein>
<dbReference type="PANTHER" id="PTHR31727">
    <property type="entry name" value="OLEOYL-ACYL CARRIER PROTEIN THIOESTERASE 1, CHLOROPLASTIC"/>
    <property type="match status" value="1"/>
</dbReference>
<dbReference type="InterPro" id="IPR002864">
    <property type="entry name" value="Acyl-ACP_thioesterase_NHD"/>
</dbReference>
<reference evidence="10 11" key="1">
    <citation type="submission" date="2020-08" db="EMBL/GenBank/DDBJ databases">
        <title>Genome public.</title>
        <authorList>
            <person name="Liu C."/>
            <person name="Sun Q."/>
        </authorList>
    </citation>
    <scope>NUCLEOTIDE SEQUENCE [LARGE SCALE GENOMIC DNA]</scope>
    <source>
        <strain evidence="10 11">BX0805</strain>
    </source>
</reference>
<comment type="similarity">
    <text evidence="1">Belongs to the acyl-ACP thioesterase family.</text>
</comment>
<feature type="domain" description="Acyl-ACP thioesterase N-terminal hotdog" evidence="8">
    <location>
        <begin position="2"/>
        <end position="128"/>
    </location>
</feature>
<comment type="caution">
    <text evidence="10">The sequence shown here is derived from an EMBL/GenBank/DDBJ whole genome shotgun (WGS) entry which is preliminary data.</text>
</comment>
<sequence length="243" mass="28559">MYQFKSRVRYSECNAKAEITLPALVNYLQDCCTFQSEDLRIGVDYLKEHHEAWLLSSWQIVIKRYPKMGEEITVSTWPYAFKSFYGYRNFTIEDEKGEVVAYANSVWIFLDTDSGRPKRVSEEMLKAYVFEEQYPMETAERKIRLPEEMDAGEPFAVQKFHIDTNHHVNNEKYILMAEEYLTEKERVREVRVDYRKAAVLGDMIYPQAKKMKDKTVVALCDEAGKPYAVIEFQTEQGKESQTC</sequence>
<keyword evidence="6" id="KW-0443">Lipid metabolism</keyword>
<evidence type="ECO:0000259" key="9">
    <source>
        <dbReference type="Pfam" id="PF20791"/>
    </source>
</evidence>
<evidence type="ECO:0000313" key="11">
    <source>
        <dbReference type="Proteomes" id="UP000621540"/>
    </source>
</evidence>
<evidence type="ECO:0000256" key="1">
    <source>
        <dbReference type="ARBA" id="ARBA00006500"/>
    </source>
</evidence>
<dbReference type="EMBL" id="JACOQH010000011">
    <property type="protein sequence ID" value="MBC5754849.1"/>
    <property type="molecule type" value="Genomic_DNA"/>
</dbReference>
<accession>A0ABR7IDI1</accession>
<dbReference type="InterPro" id="IPR049427">
    <property type="entry name" value="Acyl-ACP_TE_C"/>
</dbReference>
<evidence type="ECO:0000256" key="2">
    <source>
        <dbReference type="ARBA" id="ARBA00022516"/>
    </source>
</evidence>
<dbReference type="CDD" id="cd00586">
    <property type="entry name" value="4HBT"/>
    <property type="match status" value="1"/>
</dbReference>
<keyword evidence="3" id="KW-0378">Hydrolase</keyword>
<keyword evidence="11" id="KW-1185">Reference proteome</keyword>
<gene>
    <name evidence="10" type="ORF">H8Z76_12680</name>
</gene>
<dbReference type="RefSeq" id="WP_022516457.1">
    <property type="nucleotide sequence ID" value="NZ_JACOQH010000011.1"/>
</dbReference>
<name>A0ABR7IDI1_9FIRM</name>
<dbReference type="Proteomes" id="UP000621540">
    <property type="component" value="Unassembled WGS sequence"/>
</dbReference>
<dbReference type="InterPro" id="IPR045023">
    <property type="entry name" value="FATA/B"/>
</dbReference>
<evidence type="ECO:0000256" key="6">
    <source>
        <dbReference type="ARBA" id="ARBA00023098"/>
    </source>
</evidence>
<dbReference type="InterPro" id="IPR029069">
    <property type="entry name" value="HotDog_dom_sf"/>
</dbReference>
<keyword evidence="2" id="KW-0444">Lipid biosynthesis</keyword>
<dbReference type="Pfam" id="PF01643">
    <property type="entry name" value="Acyl-ACP_TE"/>
    <property type="match status" value="1"/>
</dbReference>
<dbReference type="Gene3D" id="3.10.129.10">
    <property type="entry name" value="Hotdog Thioesterase"/>
    <property type="match status" value="1"/>
</dbReference>
<evidence type="ECO:0000256" key="7">
    <source>
        <dbReference type="ARBA" id="ARBA00023160"/>
    </source>
</evidence>
<dbReference type="SUPFAM" id="SSF54637">
    <property type="entry name" value="Thioesterase/thiol ester dehydrase-isomerase"/>
    <property type="match status" value="2"/>
</dbReference>
<evidence type="ECO:0000313" key="10">
    <source>
        <dbReference type="EMBL" id="MBC5754849.1"/>
    </source>
</evidence>
<feature type="domain" description="Acyl-ACP thioesterase-like C-terminal" evidence="9">
    <location>
        <begin position="153"/>
        <end position="205"/>
    </location>
</feature>
<evidence type="ECO:0000256" key="3">
    <source>
        <dbReference type="ARBA" id="ARBA00022801"/>
    </source>
</evidence>
<evidence type="ECO:0000259" key="8">
    <source>
        <dbReference type="Pfam" id="PF01643"/>
    </source>
</evidence>
<dbReference type="PANTHER" id="PTHR31727:SF6">
    <property type="entry name" value="OLEOYL-ACYL CARRIER PROTEIN THIOESTERASE 1, CHLOROPLASTIC"/>
    <property type="match status" value="1"/>
</dbReference>
<keyword evidence="5" id="KW-0809">Transit peptide</keyword>
<keyword evidence="7" id="KW-0275">Fatty acid biosynthesis</keyword>
<evidence type="ECO:0000256" key="5">
    <source>
        <dbReference type="ARBA" id="ARBA00022946"/>
    </source>
</evidence>
<keyword evidence="4" id="KW-0276">Fatty acid metabolism</keyword>
<dbReference type="Pfam" id="PF20791">
    <property type="entry name" value="Acyl-ACP_TE_C"/>
    <property type="match status" value="1"/>
</dbReference>
<evidence type="ECO:0000256" key="4">
    <source>
        <dbReference type="ARBA" id="ARBA00022832"/>
    </source>
</evidence>
<proteinExistence type="inferred from homology"/>
<organism evidence="10 11">
    <name type="scientific">Roseburia yibonii</name>
    <dbReference type="NCBI Taxonomy" id="2763063"/>
    <lineage>
        <taxon>Bacteria</taxon>
        <taxon>Bacillati</taxon>
        <taxon>Bacillota</taxon>
        <taxon>Clostridia</taxon>
        <taxon>Lachnospirales</taxon>
        <taxon>Lachnospiraceae</taxon>
        <taxon>Roseburia</taxon>
    </lineage>
</organism>